<dbReference type="SUPFAM" id="SSF52343">
    <property type="entry name" value="Ferredoxin reductase-like, C-terminal NADP-linked domain"/>
    <property type="match status" value="1"/>
</dbReference>
<dbReference type="InterPro" id="IPR039261">
    <property type="entry name" value="FNR_nucleotide-bd"/>
</dbReference>
<evidence type="ECO:0000259" key="1">
    <source>
        <dbReference type="PROSITE" id="PS51384"/>
    </source>
</evidence>
<evidence type="ECO:0000313" key="2">
    <source>
        <dbReference type="EMBL" id="KRO16552.1"/>
    </source>
</evidence>
<dbReference type="Gene3D" id="2.40.30.10">
    <property type="entry name" value="Translation factors"/>
    <property type="match status" value="1"/>
</dbReference>
<dbReference type="EMBL" id="JQCE01000035">
    <property type="protein sequence ID" value="KRO16552.1"/>
    <property type="molecule type" value="Genomic_DNA"/>
</dbReference>
<dbReference type="AlphaFoldDB" id="A0A0R2MSK9"/>
<dbReference type="Proteomes" id="UP000050969">
    <property type="component" value="Unassembled WGS sequence"/>
</dbReference>
<evidence type="ECO:0000313" key="3">
    <source>
        <dbReference type="Proteomes" id="UP000050969"/>
    </source>
</evidence>
<dbReference type="RefSeq" id="WP_056992924.1">
    <property type="nucleotide sequence ID" value="NZ_JQCE01000035.1"/>
</dbReference>
<dbReference type="SUPFAM" id="SSF63380">
    <property type="entry name" value="Riboflavin synthase domain-like"/>
    <property type="match status" value="1"/>
</dbReference>
<comment type="caution">
    <text evidence="2">The sequence shown here is derived from an EMBL/GenBank/DDBJ whole genome shotgun (WGS) entry which is preliminary data.</text>
</comment>
<dbReference type="STRING" id="1293598.IV56_GL000994"/>
<sequence>MANTLNTIFKATPLTVADIQNPAADYYIIKLNYATDRHFDWKPGTAGLFTLPHQKNTGSGFRFFSIAGVPDEHAITIGTRTGKTASAYKAVLTHLHKGDRVNLRGPIGSFGVKNDSAPVVMIASGVGVTPFRAMALDLTADQTRPIKLIQSAHGFHLFQSDFEGVAQKNARFEYLPVESGKDAQTQMLATIKELGDSAYYYLSGSSKIVKANKQFLKQHGVPARQIITDVQFGY</sequence>
<dbReference type="InterPro" id="IPR017938">
    <property type="entry name" value="Riboflavin_synthase-like_b-brl"/>
</dbReference>
<feature type="domain" description="FAD-binding FR-type" evidence="1">
    <location>
        <begin position="9"/>
        <end position="113"/>
    </location>
</feature>
<proteinExistence type="predicted"/>
<dbReference type="PANTHER" id="PTHR47354:SF5">
    <property type="entry name" value="PROTEIN RFBI"/>
    <property type="match status" value="1"/>
</dbReference>
<dbReference type="PATRIC" id="fig|1293598.4.peg.1045"/>
<dbReference type="PANTHER" id="PTHR47354">
    <property type="entry name" value="NADH OXIDOREDUCTASE HCR"/>
    <property type="match status" value="1"/>
</dbReference>
<name>A0A0R2MSK9_9LACO</name>
<dbReference type="CDD" id="cd00322">
    <property type="entry name" value="FNR_like"/>
    <property type="match status" value="1"/>
</dbReference>
<dbReference type="PRINTS" id="PR00410">
    <property type="entry name" value="PHEHYDRXLASE"/>
</dbReference>
<dbReference type="PROSITE" id="PS51384">
    <property type="entry name" value="FAD_FR"/>
    <property type="match status" value="1"/>
</dbReference>
<organism evidence="2 3">
    <name type="scientific">Lacticaseibacillus saniviri JCM 17471 = DSM 24301</name>
    <dbReference type="NCBI Taxonomy" id="1293598"/>
    <lineage>
        <taxon>Bacteria</taxon>
        <taxon>Bacillati</taxon>
        <taxon>Bacillota</taxon>
        <taxon>Bacilli</taxon>
        <taxon>Lactobacillales</taxon>
        <taxon>Lactobacillaceae</taxon>
        <taxon>Lacticaseibacillus</taxon>
    </lineage>
</organism>
<protein>
    <recommendedName>
        <fullName evidence="1">FAD-binding FR-type domain-containing protein</fullName>
    </recommendedName>
</protein>
<accession>A0A0R2MSK9</accession>
<dbReference type="Gene3D" id="3.40.50.80">
    <property type="entry name" value="Nucleotide-binding domain of ferredoxin-NADP reductase (FNR) module"/>
    <property type="match status" value="1"/>
</dbReference>
<dbReference type="InterPro" id="IPR050415">
    <property type="entry name" value="MRET"/>
</dbReference>
<reference evidence="2 3" key="1">
    <citation type="journal article" date="2015" name="Genome Announc.">
        <title>Expanding the biotechnology potential of lactobacilli through comparative genomics of 213 strains and associated genera.</title>
        <authorList>
            <person name="Sun Z."/>
            <person name="Harris H.M."/>
            <person name="McCann A."/>
            <person name="Guo C."/>
            <person name="Argimon S."/>
            <person name="Zhang W."/>
            <person name="Yang X."/>
            <person name="Jeffery I.B."/>
            <person name="Cooney J.C."/>
            <person name="Kagawa T.F."/>
            <person name="Liu W."/>
            <person name="Song Y."/>
            <person name="Salvetti E."/>
            <person name="Wrobel A."/>
            <person name="Rasinkangas P."/>
            <person name="Parkhill J."/>
            <person name="Rea M.C."/>
            <person name="O'Sullivan O."/>
            <person name="Ritari J."/>
            <person name="Douillard F.P."/>
            <person name="Paul Ross R."/>
            <person name="Yang R."/>
            <person name="Briner A.E."/>
            <person name="Felis G.E."/>
            <person name="de Vos W.M."/>
            <person name="Barrangou R."/>
            <person name="Klaenhammer T.R."/>
            <person name="Caufield P.W."/>
            <person name="Cui Y."/>
            <person name="Zhang H."/>
            <person name="O'Toole P.W."/>
        </authorList>
    </citation>
    <scope>NUCLEOTIDE SEQUENCE [LARGE SCALE GENOMIC DNA]</scope>
    <source>
        <strain evidence="2 3">DSM 24301</strain>
    </source>
</reference>
<dbReference type="InterPro" id="IPR017927">
    <property type="entry name" value="FAD-bd_FR_type"/>
</dbReference>
<dbReference type="GO" id="GO:0016491">
    <property type="term" value="F:oxidoreductase activity"/>
    <property type="evidence" value="ECO:0007669"/>
    <property type="project" value="InterPro"/>
</dbReference>
<gene>
    <name evidence="2" type="ORF">IV56_GL000994</name>
</gene>
<keyword evidence="3" id="KW-1185">Reference proteome</keyword>